<comment type="caution">
    <text evidence="6">The sequence shown here is derived from an EMBL/GenBank/DDBJ whole genome shotgun (WGS) entry which is preliminary data.</text>
</comment>
<gene>
    <name evidence="6" type="ORF">ADM99_04025</name>
</gene>
<dbReference type="Gene3D" id="1.10.10.10">
    <property type="entry name" value="Winged helix-like DNA-binding domain superfamily/Winged helix DNA-binding domain"/>
    <property type="match status" value="1"/>
</dbReference>
<evidence type="ECO:0000313" key="6">
    <source>
        <dbReference type="EMBL" id="KPL73385.1"/>
    </source>
</evidence>
<dbReference type="PANTHER" id="PTHR30126:SF39">
    <property type="entry name" value="HTH-TYPE TRANSCRIPTIONAL REGULATOR CYSL"/>
    <property type="match status" value="1"/>
</dbReference>
<dbReference type="InterPro" id="IPR005119">
    <property type="entry name" value="LysR_subst-bd"/>
</dbReference>
<keyword evidence="2" id="KW-0805">Transcription regulation</keyword>
<dbReference type="Pfam" id="PF03466">
    <property type="entry name" value="LysR_substrate"/>
    <property type="match status" value="1"/>
</dbReference>
<evidence type="ECO:0000256" key="4">
    <source>
        <dbReference type="ARBA" id="ARBA00023163"/>
    </source>
</evidence>
<protein>
    <recommendedName>
        <fullName evidence="5">HTH lysR-type domain-containing protein</fullName>
    </recommendedName>
</protein>
<dbReference type="PROSITE" id="PS50931">
    <property type="entry name" value="HTH_LYSR"/>
    <property type="match status" value="1"/>
</dbReference>
<keyword evidence="3" id="KW-0238">DNA-binding</keyword>
<dbReference type="EMBL" id="LGCK01000006">
    <property type="protein sequence ID" value="KPL73385.1"/>
    <property type="molecule type" value="Genomic_DNA"/>
</dbReference>
<dbReference type="STRING" id="229920.ADM99_04025"/>
<dbReference type="SUPFAM" id="SSF46785">
    <property type="entry name" value="Winged helix' DNA-binding domain"/>
    <property type="match status" value="1"/>
</dbReference>
<evidence type="ECO:0000259" key="5">
    <source>
        <dbReference type="PROSITE" id="PS50931"/>
    </source>
</evidence>
<dbReference type="AlphaFoldDB" id="A0A0P6WXE7"/>
<comment type="similarity">
    <text evidence="1">Belongs to the LysR transcriptional regulatory family.</text>
</comment>
<dbReference type="Proteomes" id="UP000050430">
    <property type="component" value="Unassembled WGS sequence"/>
</dbReference>
<dbReference type="CDD" id="cd08420">
    <property type="entry name" value="PBP2_CysL_like"/>
    <property type="match status" value="1"/>
</dbReference>
<dbReference type="InterPro" id="IPR036390">
    <property type="entry name" value="WH_DNA-bd_sf"/>
</dbReference>
<evidence type="ECO:0000313" key="7">
    <source>
        <dbReference type="Proteomes" id="UP000050430"/>
    </source>
</evidence>
<feature type="domain" description="HTH lysR-type" evidence="5">
    <location>
        <begin position="1"/>
        <end position="58"/>
    </location>
</feature>
<evidence type="ECO:0000256" key="3">
    <source>
        <dbReference type="ARBA" id="ARBA00023125"/>
    </source>
</evidence>
<reference evidence="6 7" key="1">
    <citation type="submission" date="2015-07" db="EMBL/GenBank/DDBJ databases">
        <title>Genome sequence of Leptolinea tardivitalis DSM 16556.</title>
        <authorList>
            <person name="Hemp J."/>
            <person name="Ward L.M."/>
            <person name="Pace L.A."/>
            <person name="Fischer W.W."/>
        </authorList>
    </citation>
    <scope>NUCLEOTIDE SEQUENCE [LARGE SCALE GENOMIC DNA]</scope>
    <source>
        <strain evidence="6 7">YMTK-2</strain>
    </source>
</reference>
<name>A0A0P6WXE7_9CHLR</name>
<dbReference type="InterPro" id="IPR036388">
    <property type="entry name" value="WH-like_DNA-bd_sf"/>
</dbReference>
<sequence>MNIRHLTVFLSVCDYMNMTMAAKSLYMSQPSVSQMISDLEKYYDTRLFERLNHRLFLTEAGKRLQSYARHIINLEAQAKKELSDLNHAGILRIGASQTVGAYFLPDAIAKYKDRFPDVEIFSRVDNTREIESLLLEDKLDFGLVEGMVHSDDILEETFLYDDLAIVCSSKHPLMKLPSVKPEQLAEFPFIVREDGSGTKEIFTTQMNAAGIPWKEAGVYNSTEAIKLAVLNNLGLGVLPIVAIQQELMEKTIHIVPISELKLRRKFCLIYHRQKYFTSTMKEFAIQITGKR</sequence>
<organism evidence="6 7">
    <name type="scientific">Leptolinea tardivitalis</name>
    <dbReference type="NCBI Taxonomy" id="229920"/>
    <lineage>
        <taxon>Bacteria</taxon>
        <taxon>Bacillati</taxon>
        <taxon>Chloroflexota</taxon>
        <taxon>Anaerolineae</taxon>
        <taxon>Anaerolineales</taxon>
        <taxon>Anaerolineaceae</taxon>
        <taxon>Leptolinea</taxon>
    </lineage>
</organism>
<keyword evidence="7" id="KW-1185">Reference proteome</keyword>
<accession>A0A0P6WXE7</accession>
<dbReference type="Pfam" id="PF00126">
    <property type="entry name" value="HTH_1"/>
    <property type="match status" value="1"/>
</dbReference>
<dbReference type="Gene3D" id="3.40.190.290">
    <property type="match status" value="1"/>
</dbReference>
<dbReference type="SUPFAM" id="SSF53850">
    <property type="entry name" value="Periplasmic binding protein-like II"/>
    <property type="match status" value="1"/>
</dbReference>
<evidence type="ECO:0000256" key="1">
    <source>
        <dbReference type="ARBA" id="ARBA00009437"/>
    </source>
</evidence>
<evidence type="ECO:0000256" key="2">
    <source>
        <dbReference type="ARBA" id="ARBA00023015"/>
    </source>
</evidence>
<keyword evidence="4" id="KW-0804">Transcription</keyword>
<dbReference type="InterPro" id="IPR000847">
    <property type="entry name" value="LysR_HTH_N"/>
</dbReference>
<dbReference type="GO" id="GO:0000976">
    <property type="term" value="F:transcription cis-regulatory region binding"/>
    <property type="evidence" value="ECO:0007669"/>
    <property type="project" value="TreeGrafter"/>
</dbReference>
<dbReference type="RefSeq" id="WP_062421806.1">
    <property type="nucleotide sequence ID" value="NZ_BBYA01000009.1"/>
</dbReference>
<dbReference type="PRINTS" id="PR00039">
    <property type="entry name" value="HTHLYSR"/>
</dbReference>
<dbReference type="OrthoDB" id="9785745at2"/>
<proteinExistence type="inferred from homology"/>
<dbReference type="PANTHER" id="PTHR30126">
    <property type="entry name" value="HTH-TYPE TRANSCRIPTIONAL REGULATOR"/>
    <property type="match status" value="1"/>
</dbReference>
<dbReference type="GO" id="GO:0003700">
    <property type="term" value="F:DNA-binding transcription factor activity"/>
    <property type="evidence" value="ECO:0007669"/>
    <property type="project" value="InterPro"/>
</dbReference>